<protein>
    <submittedName>
        <fullName evidence="1">Uncharacterized protein</fullName>
    </submittedName>
</protein>
<reference evidence="1" key="1">
    <citation type="submission" date="2014-12" db="EMBL/GenBank/DDBJ databases">
        <authorList>
            <person name="Hall J."/>
        </authorList>
    </citation>
    <scope>NUCLEOTIDE SEQUENCE [LARGE SCALE GENOMIC DNA]</scope>
    <source>
        <strain evidence="1">SBW25</strain>
        <plasmid evidence="1">pQBR55</plasmid>
    </source>
</reference>
<reference evidence="1" key="2">
    <citation type="submission" date="2015-06" db="EMBL/GenBank/DDBJ databases">
        <title>Environmentally co-occuring mercury resistance plasmids are genetically and phenotypically diverse and confer variable context-dependent fitness effects.</title>
        <authorList>
            <person name="Hall J.P.J."/>
            <person name="Harrison E."/>
            <person name="Lilley A.K."/>
            <person name="Paterson S."/>
            <person name="Spiers A.J."/>
            <person name="Brockhurst M.A."/>
        </authorList>
    </citation>
    <scope>NUCLEOTIDE SEQUENCE [LARGE SCALE GENOMIC DNA]</scope>
    <source>
        <strain evidence="1">SBW25</strain>
        <plasmid evidence="1">pQBR55</plasmid>
    </source>
</reference>
<name>A0A0G4E650_PSEFS</name>
<keyword evidence="1" id="KW-0614">Plasmid</keyword>
<dbReference type="RefSeq" id="WP_176456033.1">
    <property type="nucleotide sequence ID" value="NZ_LN713927.1"/>
</dbReference>
<evidence type="ECO:0000313" key="1">
    <source>
        <dbReference type="EMBL" id="CEK42417.1"/>
    </source>
</evidence>
<accession>A0A0G4E650</accession>
<proteinExistence type="predicted"/>
<sequence length="90" mass="9501">MSNFSQFNTPCFPGTSENIWVGETDVIKTASFGGQQMTAMQWTEDGSEYALIYLGQTSTGFDSLSTAQNAAASFAISVLALMSAAITAVN</sequence>
<dbReference type="AlphaFoldDB" id="A0A0G4E650"/>
<organism evidence="1">
    <name type="scientific">Pseudomonas fluorescens (strain SBW25)</name>
    <dbReference type="NCBI Taxonomy" id="216595"/>
    <lineage>
        <taxon>Bacteria</taxon>
        <taxon>Pseudomonadati</taxon>
        <taxon>Pseudomonadota</taxon>
        <taxon>Gammaproteobacteria</taxon>
        <taxon>Pseudomonadales</taxon>
        <taxon>Pseudomonadaceae</taxon>
        <taxon>Pseudomonas</taxon>
    </lineage>
</organism>
<geneLocation type="plasmid" evidence="1">
    <name>pQBR55</name>
</geneLocation>
<dbReference type="EMBL" id="LN713927">
    <property type="protein sequence ID" value="CEK42417.1"/>
    <property type="molecule type" value="Genomic_DNA"/>
</dbReference>
<gene>
    <name evidence="1" type="ORF">PQBR55_0038</name>
</gene>